<name>A0ABT9RSR0_9MICC</name>
<proteinExistence type="predicted"/>
<comment type="caution">
    <text evidence="2">The sequence shown here is derived from an EMBL/GenBank/DDBJ whole genome shotgun (WGS) entry which is preliminary data.</text>
</comment>
<feature type="transmembrane region" description="Helical" evidence="1">
    <location>
        <begin position="62"/>
        <end position="82"/>
    </location>
</feature>
<organism evidence="2 3">
    <name type="scientific">Pseudarthrobacter enclensis</name>
    <dbReference type="NCBI Taxonomy" id="993070"/>
    <lineage>
        <taxon>Bacteria</taxon>
        <taxon>Bacillati</taxon>
        <taxon>Actinomycetota</taxon>
        <taxon>Actinomycetes</taxon>
        <taxon>Micrococcales</taxon>
        <taxon>Micrococcaceae</taxon>
        <taxon>Pseudarthrobacter</taxon>
    </lineage>
</organism>
<sequence>MVIAVLLSGWTLAVPVELVDRLKDAPGLWAGTVSVAVVTCAVVTAGLGALRLFNAAEGRRWLRVPLIAALAATVIAGAFSAIMPEYGLLLLIPAVLAGVPGLVLLTKDAGVLMTGTARPGKGLAVSGACRRFVLPPCIV</sequence>
<keyword evidence="1" id="KW-0472">Membrane</keyword>
<evidence type="ECO:0000313" key="2">
    <source>
        <dbReference type="EMBL" id="MDP9888102.1"/>
    </source>
</evidence>
<evidence type="ECO:0008006" key="4">
    <source>
        <dbReference type="Google" id="ProtNLM"/>
    </source>
</evidence>
<keyword evidence="1" id="KW-0812">Transmembrane</keyword>
<keyword evidence="1" id="KW-1133">Transmembrane helix</keyword>
<dbReference type="EMBL" id="JAUSRE010000007">
    <property type="protein sequence ID" value="MDP9888102.1"/>
    <property type="molecule type" value="Genomic_DNA"/>
</dbReference>
<reference evidence="2 3" key="1">
    <citation type="submission" date="2023-07" db="EMBL/GenBank/DDBJ databases">
        <title>Sorghum-associated microbial communities from plants grown in Nebraska, USA.</title>
        <authorList>
            <person name="Schachtman D."/>
        </authorList>
    </citation>
    <scope>NUCLEOTIDE SEQUENCE [LARGE SCALE GENOMIC DNA]</scope>
    <source>
        <strain evidence="2 3">CC222</strain>
    </source>
</reference>
<feature type="transmembrane region" description="Helical" evidence="1">
    <location>
        <begin position="88"/>
        <end position="105"/>
    </location>
</feature>
<feature type="transmembrane region" description="Helical" evidence="1">
    <location>
        <begin position="28"/>
        <end position="50"/>
    </location>
</feature>
<keyword evidence="3" id="KW-1185">Reference proteome</keyword>
<dbReference type="Proteomes" id="UP001226577">
    <property type="component" value="Unassembled WGS sequence"/>
</dbReference>
<protein>
    <recommendedName>
        <fullName evidence="4">Major facilitator superfamily (MFS) profile domain-containing protein</fullName>
    </recommendedName>
</protein>
<gene>
    <name evidence="2" type="ORF">J2X98_001689</name>
</gene>
<evidence type="ECO:0000313" key="3">
    <source>
        <dbReference type="Proteomes" id="UP001226577"/>
    </source>
</evidence>
<accession>A0ABT9RSR0</accession>
<evidence type="ECO:0000256" key="1">
    <source>
        <dbReference type="SAM" id="Phobius"/>
    </source>
</evidence>